<evidence type="ECO:0000256" key="1">
    <source>
        <dbReference type="ARBA" id="ARBA00023125"/>
    </source>
</evidence>
<dbReference type="PANTHER" id="PTHR35807">
    <property type="entry name" value="TRANSCRIPTIONAL REGULATOR REDD-RELATED"/>
    <property type="match status" value="1"/>
</dbReference>
<dbReference type="KEGG" id="fwa:DCMF_01290"/>
<dbReference type="SUPFAM" id="SSF46894">
    <property type="entry name" value="C-terminal effector domain of the bipartite response regulators"/>
    <property type="match status" value="1"/>
</dbReference>
<reference evidence="3 4" key="1">
    <citation type="submission" date="2016-10" db="EMBL/GenBank/DDBJ databases">
        <title>Complete Genome Sequence of Peptococcaceae strain DCMF.</title>
        <authorList>
            <person name="Edwards R.J."/>
            <person name="Holland S.I."/>
            <person name="Deshpande N.P."/>
            <person name="Wong Y.K."/>
            <person name="Ertan H."/>
            <person name="Manefield M."/>
            <person name="Russell T.L."/>
            <person name="Lee M.J."/>
        </authorList>
    </citation>
    <scope>NUCLEOTIDE SEQUENCE [LARGE SCALE GENOMIC DNA]</scope>
    <source>
        <strain evidence="3 4">DCMF</strain>
    </source>
</reference>
<dbReference type="Gene3D" id="1.10.10.10">
    <property type="entry name" value="Winged helix-like DNA-binding domain superfamily/Winged helix DNA-binding domain"/>
    <property type="match status" value="1"/>
</dbReference>
<dbReference type="RefSeq" id="WP_214659014.1">
    <property type="nucleotide sequence ID" value="NZ_CP017634.1"/>
</dbReference>
<evidence type="ECO:0000313" key="4">
    <source>
        <dbReference type="Proteomes" id="UP000323521"/>
    </source>
</evidence>
<name>A0A3G1KMD7_FORW1</name>
<dbReference type="GO" id="GO:0003677">
    <property type="term" value="F:DNA binding"/>
    <property type="evidence" value="ECO:0007669"/>
    <property type="project" value="UniProtKB-KW"/>
</dbReference>
<dbReference type="InterPro" id="IPR051677">
    <property type="entry name" value="AfsR-DnrI-RedD_regulator"/>
</dbReference>
<accession>A0A3G1KMD7</accession>
<dbReference type="GO" id="GO:0000160">
    <property type="term" value="P:phosphorelay signal transduction system"/>
    <property type="evidence" value="ECO:0007669"/>
    <property type="project" value="InterPro"/>
</dbReference>
<dbReference type="Proteomes" id="UP000323521">
    <property type="component" value="Chromosome"/>
</dbReference>
<gene>
    <name evidence="3" type="ORF">DCMF_01290</name>
</gene>
<keyword evidence="1" id="KW-0238">DNA-binding</keyword>
<feature type="domain" description="OmpR/PhoB-type" evidence="2">
    <location>
        <begin position="60"/>
        <end position="112"/>
    </location>
</feature>
<sequence length="197" mass="22741">MRDRYGIILQYALANDIEPDFARQMMDLAGFGEKKIYIETFGGFSVFACKNRKRPVKMRSKKERELLAFLIDAGDDGATKEQIYEAIWFDSESRNIKKLIDVNITHIRTDLAGLGISLSVVNHQKHYILCRDEITSDIDLFEAACSAFEQQPCIDTAQKILSLYKGEYLSGFEALWAVPKRIKYRRIYEEAVKYCKT</sequence>
<dbReference type="EMBL" id="CP017634">
    <property type="protein sequence ID" value="ATW23612.1"/>
    <property type="molecule type" value="Genomic_DNA"/>
</dbReference>
<dbReference type="AlphaFoldDB" id="A0A3G1KMD7"/>
<proteinExistence type="predicted"/>
<protein>
    <recommendedName>
        <fullName evidence="2">OmpR/PhoB-type domain-containing protein</fullName>
    </recommendedName>
</protein>
<dbReference type="Pfam" id="PF00486">
    <property type="entry name" value="Trans_reg_C"/>
    <property type="match status" value="1"/>
</dbReference>
<keyword evidence="4" id="KW-1185">Reference proteome</keyword>
<dbReference type="InterPro" id="IPR001867">
    <property type="entry name" value="OmpR/PhoB-type_DNA-bd"/>
</dbReference>
<evidence type="ECO:0000313" key="3">
    <source>
        <dbReference type="EMBL" id="ATW23612.1"/>
    </source>
</evidence>
<dbReference type="InterPro" id="IPR036388">
    <property type="entry name" value="WH-like_DNA-bd_sf"/>
</dbReference>
<dbReference type="GO" id="GO:0006355">
    <property type="term" value="P:regulation of DNA-templated transcription"/>
    <property type="evidence" value="ECO:0007669"/>
    <property type="project" value="InterPro"/>
</dbReference>
<organism evidence="3 4">
    <name type="scientific">Formimonas warabiya</name>
    <dbReference type="NCBI Taxonomy" id="1761012"/>
    <lineage>
        <taxon>Bacteria</taxon>
        <taxon>Bacillati</taxon>
        <taxon>Bacillota</taxon>
        <taxon>Clostridia</taxon>
        <taxon>Eubacteriales</taxon>
        <taxon>Peptococcaceae</taxon>
        <taxon>Candidatus Formimonas</taxon>
    </lineage>
</organism>
<dbReference type="InterPro" id="IPR016032">
    <property type="entry name" value="Sig_transdc_resp-reg_C-effctor"/>
</dbReference>
<evidence type="ECO:0000259" key="2">
    <source>
        <dbReference type="Pfam" id="PF00486"/>
    </source>
</evidence>
<dbReference type="PANTHER" id="PTHR35807:SF1">
    <property type="entry name" value="TRANSCRIPTIONAL REGULATOR REDD"/>
    <property type="match status" value="1"/>
</dbReference>